<dbReference type="PANTHER" id="PTHR31834">
    <property type="entry name" value="INITIATION-SPECIFIC ALPHA-1,6-MANNOSYLTRANSFERASE"/>
    <property type="match status" value="1"/>
</dbReference>
<gene>
    <name evidence="3" type="ORF">CALVIDRAFT_533148</name>
</gene>
<name>A0A167RE21_CALVF</name>
<sequence length="434" mass="48068">MWTKRHWRALQLAALVALAVFLFLRPSLRTFVTIPLSPASHPPQSPASELDIPDPVQPPELAPPSPPLTSLGEDADASFHISAPESYAEQLGAFVRRAFPKYLHAPLLEALVAPPADPPTPIPKKIWQTHRSQDSAPLDTTRTWWETNRETDGWNRTFLSDDDADRWVREWVGGPGESEIAWVWNTLPRGVLRSDMLRYLVLLLEGGVYSDTDTICLKPISRWGRFAEVWTVDPGSEAELGEQVEQAWEGDREESARGDPPRGVIVGVEADVGTRPDWHQWWPRPLQIVQWTLAAPPHHPVMLDALRRVHAATAFAASWVVLQNATHPEGKAASHNRPWEVKDAREELGGPMSVMEWTGPGVFTDAALTYLTSATAPRECKGWLGQGCGRGEPSFTWPLLKGLEVPIRVADVTILPVTGTRSFSSLHASALNCA</sequence>
<keyword evidence="4" id="KW-1185">Reference proteome</keyword>
<organism evidence="3 4">
    <name type="scientific">Calocera viscosa (strain TUFC12733)</name>
    <dbReference type="NCBI Taxonomy" id="1330018"/>
    <lineage>
        <taxon>Eukaryota</taxon>
        <taxon>Fungi</taxon>
        <taxon>Dikarya</taxon>
        <taxon>Basidiomycota</taxon>
        <taxon>Agaricomycotina</taxon>
        <taxon>Dacrymycetes</taxon>
        <taxon>Dacrymycetales</taxon>
        <taxon>Dacrymycetaceae</taxon>
        <taxon>Calocera</taxon>
    </lineage>
</organism>
<reference evidence="3 4" key="1">
    <citation type="journal article" date="2016" name="Mol. Biol. Evol.">
        <title>Comparative Genomics of Early-Diverging Mushroom-Forming Fungi Provides Insights into the Origins of Lignocellulose Decay Capabilities.</title>
        <authorList>
            <person name="Nagy L.G."/>
            <person name="Riley R."/>
            <person name="Tritt A."/>
            <person name="Adam C."/>
            <person name="Daum C."/>
            <person name="Floudas D."/>
            <person name="Sun H."/>
            <person name="Yadav J.S."/>
            <person name="Pangilinan J."/>
            <person name="Larsson K.H."/>
            <person name="Matsuura K."/>
            <person name="Barry K."/>
            <person name="Labutti K."/>
            <person name="Kuo R."/>
            <person name="Ohm R.A."/>
            <person name="Bhattacharya S.S."/>
            <person name="Shirouzu T."/>
            <person name="Yoshinaga Y."/>
            <person name="Martin F.M."/>
            <person name="Grigoriev I.V."/>
            <person name="Hibbett D.S."/>
        </authorList>
    </citation>
    <scope>NUCLEOTIDE SEQUENCE [LARGE SCALE GENOMIC DNA]</scope>
    <source>
        <strain evidence="3 4">TUFC12733</strain>
    </source>
</reference>
<comment type="similarity">
    <text evidence="1">Belongs to the glycosyltransferase 32 family.</text>
</comment>
<keyword evidence="3" id="KW-0808">Transferase</keyword>
<dbReference type="InterPro" id="IPR039367">
    <property type="entry name" value="Och1-like"/>
</dbReference>
<feature type="region of interest" description="Disordered" evidence="2">
    <location>
        <begin position="38"/>
        <end position="72"/>
    </location>
</feature>
<dbReference type="OrthoDB" id="409543at2759"/>
<feature type="compositionally biased region" description="Pro residues" evidence="2">
    <location>
        <begin position="55"/>
        <end position="67"/>
    </location>
</feature>
<dbReference type="Proteomes" id="UP000076738">
    <property type="component" value="Unassembled WGS sequence"/>
</dbReference>
<dbReference type="InterPro" id="IPR007577">
    <property type="entry name" value="GlycoTrfase_DXD_sugar-bd_CS"/>
</dbReference>
<dbReference type="InterPro" id="IPR029044">
    <property type="entry name" value="Nucleotide-diphossugar_trans"/>
</dbReference>
<dbReference type="GO" id="GO:0000009">
    <property type="term" value="F:alpha-1,6-mannosyltransferase activity"/>
    <property type="evidence" value="ECO:0007669"/>
    <property type="project" value="InterPro"/>
</dbReference>
<evidence type="ECO:0000256" key="1">
    <source>
        <dbReference type="ARBA" id="ARBA00009003"/>
    </source>
</evidence>
<dbReference type="GO" id="GO:0006487">
    <property type="term" value="P:protein N-linked glycosylation"/>
    <property type="evidence" value="ECO:0007669"/>
    <property type="project" value="TreeGrafter"/>
</dbReference>
<evidence type="ECO:0000313" key="4">
    <source>
        <dbReference type="Proteomes" id="UP000076738"/>
    </source>
</evidence>
<evidence type="ECO:0000256" key="2">
    <source>
        <dbReference type="SAM" id="MobiDB-lite"/>
    </source>
</evidence>
<dbReference type="GO" id="GO:0000136">
    <property type="term" value="C:mannan polymerase complex"/>
    <property type="evidence" value="ECO:0007669"/>
    <property type="project" value="TreeGrafter"/>
</dbReference>
<dbReference type="Pfam" id="PF04488">
    <property type="entry name" value="Gly_transf_sug"/>
    <property type="match status" value="1"/>
</dbReference>
<protein>
    <submittedName>
        <fullName evidence="3">Glycosyltransferase family 32 protein</fullName>
    </submittedName>
</protein>
<dbReference type="PANTHER" id="PTHR31834:SF1">
    <property type="entry name" value="INITIATION-SPECIFIC ALPHA-1,6-MANNOSYLTRANSFERASE"/>
    <property type="match status" value="1"/>
</dbReference>
<dbReference type="STRING" id="1330018.A0A167RE21"/>
<proteinExistence type="inferred from homology"/>
<dbReference type="Gene3D" id="3.90.550.20">
    <property type="match status" value="1"/>
</dbReference>
<dbReference type="AlphaFoldDB" id="A0A167RE21"/>
<accession>A0A167RE21</accession>
<dbReference type="EMBL" id="KV417268">
    <property type="protein sequence ID" value="KZP00811.1"/>
    <property type="molecule type" value="Genomic_DNA"/>
</dbReference>
<evidence type="ECO:0000313" key="3">
    <source>
        <dbReference type="EMBL" id="KZP00811.1"/>
    </source>
</evidence>
<dbReference type="SUPFAM" id="SSF53448">
    <property type="entry name" value="Nucleotide-diphospho-sugar transferases"/>
    <property type="match status" value="1"/>
</dbReference>